<feature type="transmembrane region" description="Helical" evidence="1">
    <location>
        <begin position="343"/>
        <end position="368"/>
    </location>
</feature>
<gene>
    <name evidence="2" type="ORF">MFIFM68171_04919</name>
</gene>
<evidence type="ECO:0000313" key="3">
    <source>
        <dbReference type="Proteomes" id="UP001628179"/>
    </source>
</evidence>
<feature type="transmembrane region" description="Helical" evidence="1">
    <location>
        <begin position="312"/>
        <end position="331"/>
    </location>
</feature>
<dbReference type="EMBL" id="BAAFSV010000002">
    <property type="protein sequence ID" value="GAB1314709.1"/>
    <property type="molecule type" value="Genomic_DNA"/>
</dbReference>
<reference evidence="2 3" key="1">
    <citation type="submission" date="2024-09" db="EMBL/GenBank/DDBJ databases">
        <title>Itraconazole resistance in Madurella fahalii resulting from another homologue of gene encoding cytochrome P450 14-alpha sterol demethylase (CYP51).</title>
        <authorList>
            <person name="Yoshioka I."/>
            <person name="Fahal A.H."/>
            <person name="Kaneko S."/>
            <person name="Yaguchi T."/>
        </authorList>
    </citation>
    <scope>NUCLEOTIDE SEQUENCE [LARGE SCALE GENOMIC DNA]</scope>
    <source>
        <strain evidence="2 3">IFM 68171</strain>
    </source>
</reference>
<feature type="transmembrane region" description="Helical" evidence="1">
    <location>
        <begin position="237"/>
        <end position="256"/>
    </location>
</feature>
<proteinExistence type="predicted"/>
<evidence type="ECO:0000256" key="1">
    <source>
        <dbReference type="SAM" id="Phobius"/>
    </source>
</evidence>
<organism evidence="2 3">
    <name type="scientific">Madurella fahalii</name>
    <dbReference type="NCBI Taxonomy" id="1157608"/>
    <lineage>
        <taxon>Eukaryota</taxon>
        <taxon>Fungi</taxon>
        <taxon>Dikarya</taxon>
        <taxon>Ascomycota</taxon>
        <taxon>Pezizomycotina</taxon>
        <taxon>Sordariomycetes</taxon>
        <taxon>Sordariomycetidae</taxon>
        <taxon>Sordariales</taxon>
        <taxon>Sordariales incertae sedis</taxon>
        <taxon>Madurella</taxon>
    </lineage>
</organism>
<feature type="transmembrane region" description="Helical" evidence="1">
    <location>
        <begin position="268"/>
        <end position="292"/>
    </location>
</feature>
<keyword evidence="3" id="KW-1185">Reference proteome</keyword>
<feature type="transmembrane region" description="Helical" evidence="1">
    <location>
        <begin position="202"/>
        <end position="225"/>
    </location>
</feature>
<dbReference type="GeneID" id="98175662"/>
<evidence type="ECO:0000313" key="2">
    <source>
        <dbReference type="EMBL" id="GAB1314709.1"/>
    </source>
</evidence>
<comment type="caution">
    <text evidence="2">The sequence shown here is derived from an EMBL/GenBank/DDBJ whole genome shotgun (WGS) entry which is preliminary data.</text>
</comment>
<keyword evidence="1" id="KW-0472">Membrane</keyword>
<protein>
    <submittedName>
        <fullName evidence="2">Uncharacterized protein</fullName>
    </submittedName>
</protein>
<dbReference type="Proteomes" id="UP001628179">
    <property type="component" value="Unassembled WGS sequence"/>
</dbReference>
<feature type="transmembrane region" description="Helical" evidence="1">
    <location>
        <begin position="54"/>
        <end position="74"/>
    </location>
</feature>
<name>A0ABQ0GAD8_9PEZI</name>
<keyword evidence="1" id="KW-0812">Transmembrane</keyword>
<dbReference type="RefSeq" id="XP_070916440.1">
    <property type="nucleotide sequence ID" value="XM_071060339.1"/>
</dbReference>
<sequence length="402" mass="42529">MSFPSWSETLESFETPATTASPRSSGCDLSPAAGAFSAILSAFIGSVMNGLTNGWFVAFMTGWIAWLAIFRVLMGGIYMFHHSITNSWGPGWPRSKDFVDPSPMPIPNYSQGGAGSYSHLIAEENVYASGWQAIPAPGQRGGVVIAPKPPSYRQMAKNIWPPPAVVRGLDQASVNPVPLTGPGARENAIMAPRTDLDRGVTALGWIGLAYTALFAPATQILFVAANASRHDIGAAKIVKGLTVAVTALPLCIDCRVRYADSLRWGRYAFNLFLSLSCLLQGAICATLLVTGLLDLSRGSSSRGPPLQILGPVYVIFALIWMAASFAVLPMRDGGRKGAGKTHWAGYIFDAGIGAFAGVFLAAPAIILYSTATFGNSSSGVSDLAAYLSCESQIWRKFAAVAP</sequence>
<keyword evidence="1" id="KW-1133">Transmembrane helix</keyword>
<accession>A0ABQ0GAD8</accession>